<keyword evidence="3" id="KW-1185">Reference proteome</keyword>
<proteinExistence type="predicted"/>
<dbReference type="AlphaFoldDB" id="A0A2U9BV48"/>
<evidence type="ECO:0000313" key="3">
    <source>
        <dbReference type="Proteomes" id="UP000246464"/>
    </source>
</evidence>
<dbReference type="EMBL" id="CP026252">
    <property type="protein sequence ID" value="AWP08137.1"/>
    <property type="molecule type" value="Genomic_DNA"/>
</dbReference>
<protein>
    <submittedName>
        <fullName evidence="2">Uncharacterized protein</fullName>
    </submittedName>
</protein>
<feature type="compositionally biased region" description="Basic and acidic residues" evidence="1">
    <location>
        <begin position="76"/>
        <end position="89"/>
    </location>
</feature>
<gene>
    <name evidence="2" type="ORF">SMAX5B_021274</name>
</gene>
<organism evidence="2 3">
    <name type="scientific">Scophthalmus maximus</name>
    <name type="common">Turbot</name>
    <name type="synonym">Psetta maxima</name>
    <dbReference type="NCBI Taxonomy" id="52904"/>
    <lineage>
        <taxon>Eukaryota</taxon>
        <taxon>Metazoa</taxon>
        <taxon>Chordata</taxon>
        <taxon>Craniata</taxon>
        <taxon>Vertebrata</taxon>
        <taxon>Euteleostomi</taxon>
        <taxon>Actinopterygii</taxon>
        <taxon>Neopterygii</taxon>
        <taxon>Teleostei</taxon>
        <taxon>Neoteleostei</taxon>
        <taxon>Acanthomorphata</taxon>
        <taxon>Carangaria</taxon>
        <taxon>Pleuronectiformes</taxon>
        <taxon>Pleuronectoidei</taxon>
        <taxon>Scophthalmidae</taxon>
        <taxon>Scophthalmus</taxon>
    </lineage>
</organism>
<accession>A0A2U9BV48</accession>
<feature type="non-terminal residue" evidence="2">
    <location>
        <position position="99"/>
    </location>
</feature>
<name>A0A2U9BV48_SCOMX</name>
<sequence>MRTHLGGRGAKREELRPRRTVQAPPEGTSSRTRRKGNKSESKFTFHPGADGFHKKAPFREERGNKLAHGELSIPVETRHTEKSSTKESPVEVSGTFSTP</sequence>
<reference evidence="2 3" key="1">
    <citation type="submission" date="2017-12" db="EMBL/GenBank/DDBJ databases">
        <title>Integrating genomic resources of turbot (Scophthalmus maximus) in depth evaluation of genetic and physical mapping variation across individuals.</title>
        <authorList>
            <person name="Martinez P."/>
        </authorList>
    </citation>
    <scope>NUCLEOTIDE SEQUENCE [LARGE SCALE GENOMIC DNA]</scope>
</reference>
<feature type="region of interest" description="Disordered" evidence="1">
    <location>
        <begin position="1"/>
        <end position="99"/>
    </location>
</feature>
<feature type="compositionally biased region" description="Basic and acidic residues" evidence="1">
    <location>
        <begin position="51"/>
        <end position="68"/>
    </location>
</feature>
<evidence type="ECO:0000313" key="2">
    <source>
        <dbReference type="EMBL" id="AWP08137.1"/>
    </source>
</evidence>
<dbReference type="Proteomes" id="UP000246464">
    <property type="component" value="Chromosome 10"/>
</dbReference>
<evidence type="ECO:0000256" key="1">
    <source>
        <dbReference type="SAM" id="MobiDB-lite"/>
    </source>
</evidence>